<evidence type="ECO:0000256" key="6">
    <source>
        <dbReference type="PROSITE-ProRule" id="PRU00205"/>
    </source>
</evidence>
<evidence type="ECO:0000259" key="8">
    <source>
        <dbReference type="PROSITE" id="PS50922"/>
    </source>
</evidence>
<dbReference type="InterPro" id="IPR016439">
    <property type="entry name" value="Lag1/Lac1-like"/>
</dbReference>
<evidence type="ECO:0000256" key="2">
    <source>
        <dbReference type="ARBA" id="ARBA00009808"/>
    </source>
</evidence>
<dbReference type="GO" id="GO:0046513">
    <property type="term" value="P:ceramide biosynthetic process"/>
    <property type="evidence" value="ECO:0007669"/>
    <property type="project" value="InterPro"/>
</dbReference>
<sequence length="335" mass="39273">MVAPFISLSYPIDTPKSPDSFPDSRYYETGPLDLCFMVTVIAVMAVLRDVCRIYVFEPFAEWKLKKDLNTRWEGKKRRAATNGSANGVGNGHVSTYAQEERHMKRSVMRFAEQGWSVVYYTCQWSYGFYVHLNLPTQLSDLSVLWTGYPHIPIAAPVKFYYLTEIAFYIHQLLIINAEARRKDHWQMFTHHIITIFLMMASYYTNFTRVGCIIMVLMDWCDIWLPAAKMGRYLDIPHQIYDYTFAFFLVSWFVTRHVLFVCVLWSTWTGLPANINFEWTPEKGHYITHTFWLVFVSSLAALQVLQCMWFFIAMRVAYRVVFQGDAASDDRSDEEE</sequence>
<evidence type="ECO:0000256" key="1">
    <source>
        <dbReference type="ARBA" id="ARBA00004141"/>
    </source>
</evidence>
<feature type="transmembrane region" description="Helical" evidence="7">
    <location>
        <begin position="285"/>
        <end position="311"/>
    </location>
</feature>
<keyword evidence="3 6" id="KW-0812">Transmembrane</keyword>
<reference evidence="9 10" key="1">
    <citation type="journal article" date="2019" name="New Phytol.">
        <title>Comparative genomics reveals unique wood-decay strategies and fruiting body development in the Schizophyllaceae.</title>
        <authorList>
            <person name="Almasi E."/>
            <person name="Sahu N."/>
            <person name="Krizsan K."/>
            <person name="Balint B."/>
            <person name="Kovacs G.M."/>
            <person name="Kiss B."/>
            <person name="Cseklye J."/>
            <person name="Drula E."/>
            <person name="Henrissat B."/>
            <person name="Nagy I."/>
            <person name="Chovatia M."/>
            <person name="Adam C."/>
            <person name="LaButti K."/>
            <person name="Lipzen A."/>
            <person name="Riley R."/>
            <person name="Grigoriev I.V."/>
            <person name="Nagy L.G."/>
        </authorList>
    </citation>
    <scope>NUCLEOTIDE SEQUENCE [LARGE SCALE GENOMIC DNA]</scope>
    <source>
        <strain evidence="9 10">NL-1724</strain>
    </source>
</reference>
<evidence type="ECO:0000313" key="10">
    <source>
        <dbReference type="Proteomes" id="UP000320762"/>
    </source>
</evidence>
<dbReference type="PANTHER" id="PTHR12560">
    <property type="entry name" value="LONGEVITY ASSURANCE FACTOR 1 LAG1"/>
    <property type="match status" value="1"/>
</dbReference>
<dbReference type="SMART" id="SM00724">
    <property type="entry name" value="TLC"/>
    <property type="match status" value="1"/>
</dbReference>
<keyword evidence="10" id="KW-1185">Reference proteome</keyword>
<evidence type="ECO:0000256" key="4">
    <source>
        <dbReference type="ARBA" id="ARBA00022989"/>
    </source>
</evidence>
<comment type="subcellular location">
    <subcellularLocation>
        <location evidence="1">Membrane</location>
        <topology evidence="1">Multi-pass membrane protein</topology>
    </subcellularLocation>
</comment>
<dbReference type="PIRSF" id="PIRSF005225">
    <property type="entry name" value="LAG1_LAC1"/>
    <property type="match status" value="1"/>
</dbReference>
<evidence type="ECO:0000256" key="5">
    <source>
        <dbReference type="ARBA" id="ARBA00023136"/>
    </source>
</evidence>
<dbReference type="OrthoDB" id="537032at2759"/>
<dbReference type="GO" id="GO:0016020">
    <property type="term" value="C:membrane"/>
    <property type="evidence" value="ECO:0007669"/>
    <property type="project" value="UniProtKB-SubCell"/>
</dbReference>
<protein>
    <submittedName>
        <fullName evidence="9">TLC domain-containing protein</fullName>
    </submittedName>
</protein>
<feature type="transmembrane region" description="Helical" evidence="7">
    <location>
        <begin position="239"/>
        <end position="265"/>
    </location>
</feature>
<evidence type="ECO:0000256" key="7">
    <source>
        <dbReference type="SAM" id="Phobius"/>
    </source>
</evidence>
<dbReference type="InterPro" id="IPR006634">
    <property type="entry name" value="TLC-dom"/>
</dbReference>
<comment type="caution">
    <text evidence="9">The sequence shown here is derived from an EMBL/GenBank/DDBJ whole genome shotgun (WGS) entry which is preliminary data.</text>
</comment>
<gene>
    <name evidence="9" type="ORF">BD626DRAFT_545289</name>
</gene>
<dbReference type="PANTHER" id="PTHR12560:SF0">
    <property type="entry name" value="LD18904P"/>
    <property type="match status" value="1"/>
</dbReference>
<dbReference type="STRING" id="97359.A0A550CTE1"/>
<dbReference type="Pfam" id="PF03798">
    <property type="entry name" value="TRAM_LAG1_CLN8"/>
    <property type="match status" value="1"/>
</dbReference>
<dbReference type="Proteomes" id="UP000320762">
    <property type="component" value="Unassembled WGS sequence"/>
</dbReference>
<dbReference type="AlphaFoldDB" id="A0A550CTE1"/>
<dbReference type="PROSITE" id="PS50922">
    <property type="entry name" value="TLC"/>
    <property type="match status" value="1"/>
</dbReference>
<dbReference type="GO" id="GO:0050291">
    <property type="term" value="F:sphingosine N-acyltransferase activity"/>
    <property type="evidence" value="ECO:0007669"/>
    <property type="project" value="InterPro"/>
</dbReference>
<name>A0A550CTE1_9AGAR</name>
<proteinExistence type="inferred from homology"/>
<organism evidence="9 10">
    <name type="scientific">Schizophyllum amplum</name>
    <dbReference type="NCBI Taxonomy" id="97359"/>
    <lineage>
        <taxon>Eukaryota</taxon>
        <taxon>Fungi</taxon>
        <taxon>Dikarya</taxon>
        <taxon>Basidiomycota</taxon>
        <taxon>Agaricomycotina</taxon>
        <taxon>Agaricomycetes</taxon>
        <taxon>Agaricomycetidae</taxon>
        <taxon>Agaricales</taxon>
        <taxon>Schizophyllaceae</taxon>
        <taxon>Schizophyllum</taxon>
    </lineage>
</organism>
<keyword evidence="5 6" id="KW-0472">Membrane</keyword>
<feature type="transmembrane region" description="Helical" evidence="7">
    <location>
        <begin position="185"/>
        <end position="203"/>
    </location>
</feature>
<evidence type="ECO:0000256" key="3">
    <source>
        <dbReference type="ARBA" id="ARBA00022692"/>
    </source>
</evidence>
<keyword evidence="4 7" id="KW-1133">Transmembrane helix</keyword>
<evidence type="ECO:0000313" key="9">
    <source>
        <dbReference type="EMBL" id="TRM68056.1"/>
    </source>
</evidence>
<comment type="similarity">
    <text evidence="2">Belongs to the sphingosine N-acyltransferase family.</text>
</comment>
<feature type="domain" description="TLC" evidence="8">
    <location>
        <begin position="105"/>
        <end position="321"/>
    </location>
</feature>
<dbReference type="EMBL" id="VDMD01000002">
    <property type="protein sequence ID" value="TRM68056.1"/>
    <property type="molecule type" value="Genomic_DNA"/>
</dbReference>
<accession>A0A550CTE1</accession>